<feature type="domain" description="Yeast cell wall synthesis Kre9/Knh1-like N-terminal" evidence="4">
    <location>
        <begin position="35"/>
        <end position="77"/>
    </location>
</feature>
<dbReference type="eggNOG" id="ENOG502S73X">
    <property type="taxonomic scope" value="Eukaryota"/>
</dbReference>
<dbReference type="EMBL" id="DS995707">
    <property type="protein sequence ID" value="EEQ34864.1"/>
    <property type="molecule type" value="Genomic_DNA"/>
</dbReference>
<feature type="chain" id="PRO_5013220518" evidence="3">
    <location>
        <begin position="16"/>
        <end position="197"/>
    </location>
</feature>
<keyword evidence="1 3" id="KW-0732">Signal</keyword>
<evidence type="ECO:0000256" key="3">
    <source>
        <dbReference type="SAM" id="SignalP"/>
    </source>
</evidence>
<dbReference type="PANTHER" id="PTHR40633:SF5">
    <property type="entry name" value="ANCHORED PROTEIN, PUTATIVE (AFU_ORTHOLOGUE AFUA_8G04370)-RELATED"/>
    <property type="match status" value="1"/>
</dbReference>
<dbReference type="STRING" id="554155.C5FX24"/>
<dbReference type="GeneID" id="9228022"/>
<dbReference type="HOGENOM" id="CLU_065618_1_2_1"/>
<organism evidence="5 6">
    <name type="scientific">Arthroderma otae (strain ATCC MYA-4605 / CBS 113480)</name>
    <name type="common">Microsporum canis</name>
    <dbReference type="NCBI Taxonomy" id="554155"/>
    <lineage>
        <taxon>Eukaryota</taxon>
        <taxon>Fungi</taxon>
        <taxon>Dikarya</taxon>
        <taxon>Ascomycota</taxon>
        <taxon>Pezizomycotina</taxon>
        <taxon>Eurotiomycetes</taxon>
        <taxon>Eurotiomycetidae</taxon>
        <taxon>Onygenales</taxon>
        <taxon>Arthrodermataceae</taxon>
        <taxon>Microsporum</taxon>
    </lineage>
</organism>
<dbReference type="InterPro" id="IPR052982">
    <property type="entry name" value="SRP1/TIP1-like"/>
</dbReference>
<dbReference type="PANTHER" id="PTHR40633">
    <property type="entry name" value="MATRIX PROTEIN, PUTATIVE (AFU_ORTHOLOGUE AFUA_8G05410)-RELATED"/>
    <property type="match status" value="1"/>
</dbReference>
<dbReference type="Proteomes" id="UP000002035">
    <property type="component" value="Unassembled WGS sequence"/>
</dbReference>
<dbReference type="InterPro" id="IPR018466">
    <property type="entry name" value="Kre9/Knh1-like_N"/>
</dbReference>
<dbReference type="VEuPathDB" id="FungiDB:MCYG_07683"/>
<dbReference type="Pfam" id="PF10342">
    <property type="entry name" value="Kre9_KNH"/>
    <property type="match status" value="1"/>
</dbReference>
<proteinExistence type="predicted"/>
<dbReference type="AlphaFoldDB" id="C5FX24"/>
<dbReference type="OrthoDB" id="2260257at2759"/>
<feature type="region of interest" description="Disordered" evidence="2">
    <location>
        <begin position="67"/>
        <end position="176"/>
    </location>
</feature>
<evidence type="ECO:0000259" key="4">
    <source>
        <dbReference type="Pfam" id="PF10342"/>
    </source>
</evidence>
<evidence type="ECO:0000256" key="2">
    <source>
        <dbReference type="SAM" id="MobiDB-lite"/>
    </source>
</evidence>
<keyword evidence="6" id="KW-1185">Reference proteome</keyword>
<protein>
    <submittedName>
        <fullName evidence="5">Extracellular serine-threonine rich protein</fullName>
    </submittedName>
</protein>
<accession>C5FX24</accession>
<feature type="signal peptide" evidence="3">
    <location>
        <begin position="1"/>
        <end position="15"/>
    </location>
</feature>
<gene>
    <name evidence="5" type="ORF">MCYG_07683</name>
</gene>
<feature type="compositionally biased region" description="Low complexity" evidence="2">
    <location>
        <begin position="79"/>
        <end position="172"/>
    </location>
</feature>
<evidence type="ECO:0000313" key="5">
    <source>
        <dbReference type="EMBL" id="EEQ34864.1"/>
    </source>
</evidence>
<dbReference type="RefSeq" id="XP_002843900.1">
    <property type="nucleotide sequence ID" value="XM_002843854.1"/>
</dbReference>
<reference evidence="6" key="1">
    <citation type="journal article" date="2012" name="MBio">
        <title>Comparative genome analysis of Trichophyton rubrum and related dermatophytes reveals candidate genes involved in infection.</title>
        <authorList>
            <person name="Martinez D.A."/>
            <person name="Oliver B.G."/>
            <person name="Graeser Y."/>
            <person name="Goldberg J.M."/>
            <person name="Li W."/>
            <person name="Martinez-Rossi N.M."/>
            <person name="Monod M."/>
            <person name="Shelest E."/>
            <person name="Barton R.C."/>
            <person name="Birch E."/>
            <person name="Brakhage A.A."/>
            <person name="Chen Z."/>
            <person name="Gurr S.J."/>
            <person name="Heiman D."/>
            <person name="Heitman J."/>
            <person name="Kosti I."/>
            <person name="Rossi A."/>
            <person name="Saif S."/>
            <person name="Samalova M."/>
            <person name="Saunders C.W."/>
            <person name="Shea T."/>
            <person name="Summerbell R.C."/>
            <person name="Xu J."/>
            <person name="Young S."/>
            <person name="Zeng Q."/>
            <person name="Birren B.W."/>
            <person name="Cuomo C.A."/>
            <person name="White T.C."/>
        </authorList>
    </citation>
    <scope>NUCLEOTIDE SEQUENCE [LARGE SCALE GENOMIC DNA]</scope>
    <source>
        <strain evidence="6">ATCC MYA-4605 / CBS 113480</strain>
    </source>
</reference>
<evidence type="ECO:0000256" key="1">
    <source>
        <dbReference type="ARBA" id="ARBA00022729"/>
    </source>
</evidence>
<evidence type="ECO:0000313" key="6">
    <source>
        <dbReference type="Proteomes" id="UP000002035"/>
    </source>
</evidence>
<sequence>MRSVLYLAFAAVAAAASMENAFLVPPGGYMFRAGNLPNSGSFSFVPPPSLIQGKDYTIEIIDDTDPSNYNFTPTFTVDGATGSPTGSPTTSRGSTTTSEATTTTEESTSSTPTTTPSSTSASTTESSSSDTTMTTVTTSASTTTATDSSSTSETDSSTPTSSTGAPTGSGAPDPNGAVSLALPGGLLSLVFTLMALL</sequence>
<name>C5FX24_ARTOC</name>
<dbReference type="OMA" id="AVGNDHN"/>